<dbReference type="InterPro" id="IPR003203">
    <property type="entry name" value="CobU/CobP"/>
</dbReference>
<dbReference type="EMBL" id="CP013659">
    <property type="protein sequence ID" value="ALS76226.1"/>
    <property type="molecule type" value="Genomic_DNA"/>
</dbReference>
<dbReference type="GO" id="GO:0009236">
    <property type="term" value="P:cobalamin biosynthetic process"/>
    <property type="evidence" value="ECO:0007669"/>
    <property type="project" value="UniProtKB-UniPathway"/>
</dbReference>
<organism evidence="1 2">
    <name type="scientific">Planococcus rifietoensis</name>
    <dbReference type="NCBI Taxonomy" id="200991"/>
    <lineage>
        <taxon>Bacteria</taxon>
        <taxon>Bacillati</taxon>
        <taxon>Bacillota</taxon>
        <taxon>Bacilli</taxon>
        <taxon>Bacillales</taxon>
        <taxon>Caryophanaceae</taxon>
        <taxon>Planococcus</taxon>
    </lineage>
</organism>
<dbReference type="RefSeq" id="WP_058382929.1">
    <property type="nucleotide sequence ID" value="NZ_CP013659.2"/>
</dbReference>
<proteinExistence type="predicted"/>
<accession>A0A0U2J7M8</accession>
<evidence type="ECO:0000313" key="1">
    <source>
        <dbReference type="EMBL" id="ALS76226.1"/>
    </source>
</evidence>
<dbReference type="GO" id="GO:0000166">
    <property type="term" value="F:nucleotide binding"/>
    <property type="evidence" value="ECO:0007669"/>
    <property type="project" value="InterPro"/>
</dbReference>
<dbReference type="STRING" id="200991.AUC31_13945"/>
<keyword evidence="2" id="KW-1185">Reference proteome</keyword>
<dbReference type="Pfam" id="PF02283">
    <property type="entry name" value="CobU"/>
    <property type="match status" value="1"/>
</dbReference>
<dbReference type="GO" id="GO:0043752">
    <property type="term" value="F:adenosylcobinamide kinase activity"/>
    <property type="evidence" value="ECO:0007669"/>
    <property type="project" value="InterPro"/>
</dbReference>
<dbReference type="Gene3D" id="3.40.50.300">
    <property type="entry name" value="P-loop containing nucleotide triphosphate hydrolases"/>
    <property type="match status" value="1"/>
</dbReference>
<name>A0A0U2J7M8_9BACL</name>
<reference evidence="1" key="1">
    <citation type="submission" date="2016-01" db="EMBL/GenBank/DDBJ databases">
        <title>Complete genome of Planococcus rifietoensis type strain M8.</title>
        <authorList>
            <person name="See-Too W.S."/>
        </authorList>
    </citation>
    <scope>NUCLEOTIDE SEQUENCE [LARGE SCALE GENOMIC DNA]</scope>
    <source>
        <strain evidence="1">M8</strain>
    </source>
</reference>
<dbReference type="OrthoDB" id="1766664at2"/>
<dbReference type="InterPro" id="IPR027417">
    <property type="entry name" value="P-loop_NTPase"/>
</dbReference>
<sequence length="139" mass="16063">MRIVFGGAFNGKRKYVKEHVKLDSSVWLEGEMPAPGESAVIAGLEQWIRKQLEQQRREQDIIAAIRELAESAGDRIWILTDISRGIVPIDPLEREWRDVTGRSYQYLFGNAQHITRIWYGIPQTIKGDGRDEYLHENRG</sequence>
<dbReference type="KEGG" id="prt:AUC31_13945"/>
<protein>
    <submittedName>
        <fullName evidence="1">Uncharacterized protein</fullName>
    </submittedName>
</protein>
<dbReference type="Proteomes" id="UP000067683">
    <property type="component" value="Chromosome"/>
</dbReference>
<gene>
    <name evidence="1" type="ORF">AUC31_13945</name>
</gene>
<dbReference type="AlphaFoldDB" id="A0A0U2J7M8"/>
<dbReference type="UniPathway" id="UPA00148">
    <property type="reaction ID" value="UER00236"/>
</dbReference>
<evidence type="ECO:0000313" key="2">
    <source>
        <dbReference type="Proteomes" id="UP000067683"/>
    </source>
</evidence>
<dbReference type="SUPFAM" id="SSF52540">
    <property type="entry name" value="P-loop containing nucleoside triphosphate hydrolases"/>
    <property type="match status" value="1"/>
</dbReference>